<proteinExistence type="predicted"/>
<feature type="domain" description="Sporulation stage II protein D amidase enhancer LytB N-terminal" evidence="1">
    <location>
        <begin position="416"/>
        <end position="530"/>
    </location>
</feature>
<reference evidence="3" key="1">
    <citation type="submission" date="2020-10" db="EMBL/GenBank/DDBJ databases">
        <authorList>
            <person name="Gilroy R."/>
        </authorList>
    </citation>
    <scope>NUCLEOTIDE SEQUENCE</scope>
    <source>
        <strain evidence="3">B1-8020</strain>
    </source>
</reference>
<evidence type="ECO:0000313" key="3">
    <source>
        <dbReference type="EMBL" id="MBO8473380.1"/>
    </source>
</evidence>
<reference evidence="3" key="2">
    <citation type="journal article" date="2021" name="PeerJ">
        <title>Extensive microbial diversity within the chicken gut microbiome revealed by metagenomics and culture.</title>
        <authorList>
            <person name="Gilroy R."/>
            <person name="Ravi A."/>
            <person name="Getino M."/>
            <person name="Pursley I."/>
            <person name="Horton D.L."/>
            <person name="Alikhan N.F."/>
            <person name="Baker D."/>
            <person name="Gharbi K."/>
            <person name="Hall N."/>
            <person name="Watson M."/>
            <person name="Adriaenssens E.M."/>
            <person name="Foster-Nyarko E."/>
            <person name="Jarju S."/>
            <person name="Secka A."/>
            <person name="Antonio M."/>
            <person name="Oren A."/>
            <person name="Chaudhuri R.R."/>
            <person name="La Ragione R."/>
            <person name="Hildebrand F."/>
            <person name="Pallen M.J."/>
        </authorList>
    </citation>
    <scope>NUCLEOTIDE SEQUENCE</scope>
    <source>
        <strain evidence="3">B1-8020</strain>
    </source>
</reference>
<dbReference type="InterPro" id="IPR013693">
    <property type="entry name" value="SpoIID/LytB_N"/>
</dbReference>
<dbReference type="InterPro" id="IPR046320">
    <property type="entry name" value="DUF4922"/>
</dbReference>
<evidence type="ECO:0000313" key="4">
    <source>
        <dbReference type="Proteomes" id="UP000823604"/>
    </source>
</evidence>
<feature type="domain" description="DUF4922" evidence="2">
    <location>
        <begin position="15"/>
        <end position="160"/>
    </location>
</feature>
<name>A0A9D9IJK6_9BACT</name>
<dbReference type="Pfam" id="PF16269">
    <property type="entry name" value="DUF4922"/>
    <property type="match status" value="1"/>
</dbReference>
<comment type="caution">
    <text evidence="3">The sequence shown here is derived from an EMBL/GenBank/DDBJ whole genome shotgun (WGS) entry which is preliminary data.</text>
</comment>
<evidence type="ECO:0000259" key="2">
    <source>
        <dbReference type="Pfam" id="PF16269"/>
    </source>
</evidence>
<sequence length="705" mass="79607">MKIYPEDTDLSVFASDQISVWPLAKDNYRALKSVRTRAVKVGGLDAVLQYNPARIVSSSAKIDRESLSARECFLCRGHRGDQSYIPFHGKKGREYDVLLNPYPIFPRHFTVPLSVHTEQSIWRRYPDMLSLALKYQDYTMIYNGPLCGASAPDHHHFQAVPAGRLPMENALVQAFRERGGVLGHVVSYGTAELFHVDLLTNGVFALRSTSAKDMAKLFYRLIDCMPEVPGQSEPMINLLSFYRDKAYYSIVYMRKAHRSHHYYAQGDDNIFMSLGTVDMGGVFIAALEKDYEKVTGKDLEEILEEISITSDFQEKIISRVSRRQPFVEVGIMSAPEICFRLLYDGDGVKKVVFSDGKIIYDGAAYDELYFDAPTSSTVFAEPAFELEDVVIGKGFHWEKHETQVFAGALKFVPDGDKIVAVNIIGLEDYLLSVISSEMKSDSPKEFLKAHAVISRSWVALKIKDRKEHVRRGGYGYVSRDETVRWYDCEGHELFDVCADDHCQRYQGLTRAVGRRIREAIDETWGEVLMYDGKICDARFSKCCGGRTEVFSTCWDDREYPYLVSREDPFCGSPDKTLLSSVLNDYDMQTTGFYKWEVSYGAKELSELLKEKSGIDFGEVTSLVPVERGPSGRIKRLLVKGTLRSMYFGKELEIRKMLSPTHLYSSAFDVFEENGRFILKGKGWGHGVGLCQIGAAVMAAEGAGYG</sequence>
<dbReference type="InterPro" id="IPR013486">
    <property type="entry name" value="SpoIID/LytB"/>
</dbReference>
<evidence type="ECO:0000259" key="1">
    <source>
        <dbReference type="Pfam" id="PF08486"/>
    </source>
</evidence>
<dbReference type="Proteomes" id="UP000823604">
    <property type="component" value="Unassembled WGS sequence"/>
</dbReference>
<protein>
    <submittedName>
        <fullName evidence="3">DUF4922 domain-containing protein</fullName>
    </submittedName>
</protein>
<dbReference type="AlphaFoldDB" id="A0A9D9IJK6"/>
<gene>
    <name evidence="3" type="ORF">IAB81_07090</name>
</gene>
<dbReference type="NCBIfam" id="TIGR02669">
    <property type="entry name" value="SpoIID_LytB"/>
    <property type="match status" value="1"/>
</dbReference>
<feature type="non-terminal residue" evidence="3">
    <location>
        <position position="705"/>
    </location>
</feature>
<dbReference type="Pfam" id="PF08486">
    <property type="entry name" value="SpoIID"/>
    <property type="match status" value="1"/>
</dbReference>
<dbReference type="GO" id="GO:0030435">
    <property type="term" value="P:sporulation resulting in formation of a cellular spore"/>
    <property type="evidence" value="ECO:0007669"/>
    <property type="project" value="InterPro"/>
</dbReference>
<organism evidence="3 4">
    <name type="scientific">Candidatus Merdivivens pullicola</name>
    <dbReference type="NCBI Taxonomy" id="2840872"/>
    <lineage>
        <taxon>Bacteria</taxon>
        <taxon>Pseudomonadati</taxon>
        <taxon>Bacteroidota</taxon>
        <taxon>Bacteroidia</taxon>
        <taxon>Bacteroidales</taxon>
        <taxon>Muribaculaceae</taxon>
        <taxon>Muribaculaceae incertae sedis</taxon>
        <taxon>Candidatus Merdivivens</taxon>
    </lineage>
</organism>
<accession>A0A9D9IJK6</accession>
<dbReference type="EMBL" id="JADIMA010000068">
    <property type="protein sequence ID" value="MBO8473380.1"/>
    <property type="molecule type" value="Genomic_DNA"/>
</dbReference>